<dbReference type="GO" id="GO:0051082">
    <property type="term" value="F:unfolded protein binding"/>
    <property type="evidence" value="ECO:0007669"/>
    <property type="project" value="TreeGrafter"/>
</dbReference>
<dbReference type="GO" id="GO:0009408">
    <property type="term" value="P:response to heat"/>
    <property type="evidence" value="ECO:0007669"/>
    <property type="project" value="TreeGrafter"/>
</dbReference>
<dbReference type="Ensembl" id="ENSOTST00005024848.2">
    <property type="protein sequence ID" value="ENSOTSP00005022953.1"/>
    <property type="gene ID" value="ENSOTSG00005010915.2"/>
</dbReference>
<dbReference type="AlphaFoldDB" id="A0A8C8DFW5"/>
<sequence length="259" mass="28055">MTLLLCLALTGKENRTNNNMTQSAAPAIESIFGNDPFFSQERMVFPPMRHQALSGIQEDFFQRRSNLASDLLKELRDGLPSMYQLHERAHLRMGSPFLERRSTGVPAGALSQGLSTEVAETGRSHSPLALSLNAQGFNPEDITVKLDGRRLAVVAMKQAKAEEAKSTSSAISSCSFSSSSSQQKGFVQKIDLPAHLDLTALTCSLGEDGQLRIEAPTAAPQLEAPTAEQEVPLRFRTSLDVPIAKGNTEESITVTTSKP</sequence>
<feature type="domain" description="SHSP" evidence="3">
    <location>
        <begin position="109"/>
        <end position="234"/>
    </location>
</feature>
<dbReference type="Pfam" id="PF00011">
    <property type="entry name" value="HSP20"/>
    <property type="match status" value="1"/>
</dbReference>
<dbReference type="Proteomes" id="UP000694402">
    <property type="component" value="Unassembled WGS sequence"/>
</dbReference>
<dbReference type="InterPro" id="IPR002068">
    <property type="entry name" value="A-crystallin/Hsp20_dom"/>
</dbReference>
<dbReference type="GO" id="GO:0005737">
    <property type="term" value="C:cytoplasm"/>
    <property type="evidence" value="ECO:0007669"/>
    <property type="project" value="TreeGrafter"/>
</dbReference>
<proteinExistence type="inferred from homology"/>
<dbReference type="GO" id="GO:0043066">
    <property type="term" value="P:negative regulation of apoptotic process"/>
    <property type="evidence" value="ECO:0007669"/>
    <property type="project" value="TreeGrafter"/>
</dbReference>
<name>A0A8C8DFW5_ONCTS</name>
<evidence type="ECO:0000313" key="5">
    <source>
        <dbReference type="Proteomes" id="UP000694402"/>
    </source>
</evidence>
<dbReference type="PROSITE" id="PS01031">
    <property type="entry name" value="SHSP"/>
    <property type="match status" value="1"/>
</dbReference>
<evidence type="ECO:0000256" key="2">
    <source>
        <dbReference type="RuleBase" id="RU003616"/>
    </source>
</evidence>
<dbReference type="GO" id="GO:0005634">
    <property type="term" value="C:nucleus"/>
    <property type="evidence" value="ECO:0007669"/>
    <property type="project" value="TreeGrafter"/>
</dbReference>
<keyword evidence="5" id="KW-1185">Reference proteome</keyword>
<dbReference type="PANTHER" id="PTHR45640">
    <property type="entry name" value="HEAT SHOCK PROTEIN HSP-12.2-RELATED"/>
    <property type="match status" value="1"/>
</dbReference>
<dbReference type="InterPro" id="IPR008978">
    <property type="entry name" value="HSP20-like_chaperone"/>
</dbReference>
<protein>
    <recommendedName>
        <fullName evidence="3">SHSP domain-containing protein</fullName>
    </recommendedName>
</protein>
<organism evidence="4 5">
    <name type="scientific">Oncorhynchus tshawytscha</name>
    <name type="common">Chinook salmon</name>
    <name type="synonym">Salmo tshawytscha</name>
    <dbReference type="NCBI Taxonomy" id="74940"/>
    <lineage>
        <taxon>Eukaryota</taxon>
        <taxon>Metazoa</taxon>
        <taxon>Chordata</taxon>
        <taxon>Craniata</taxon>
        <taxon>Vertebrata</taxon>
        <taxon>Euteleostomi</taxon>
        <taxon>Actinopterygii</taxon>
        <taxon>Neopterygii</taxon>
        <taxon>Teleostei</taxon>
        <taxon>Protacanthopterygii</taxon>
        <taxon>Salmoniformes</taxon>
        <taxon>Salmonidae</taxon>
        <taxon>Salmoninae</taxon>
        <taxon>Oncorhynchus</taxon>
    </lineage>
</organism>
<accession>A0A8C8DFW5</accession>
<dbReference type="Gene3D" id="2.60.40.790">
    <property type="match status" value="1"/>
</dbReference>
<dbReference type="GO" id="GO:0042026">
    <property type="term" value="P:protein refolding"/>
    <property type="evidence" value="ECO:0007669"/>
    <property type="project" value="TreeGrafter"/>
</dbReference>
<evidence type="ECO:0000313" key="4">
    <source>
        <dbReference type="Ensembl" id="ENSOTSP00005022953.1"/>
    </source>
</evidence>
<dbReference type="PANTHER" id="PTHR45640:SF7">
    <property type="entry name" value="HEAT SHOCK PROTEIN BETA-1"/>
    <property type="match status" value="1"/>
</dbReference>
<evidence type="ECO:0000259" key="3">
    <source>
        <dbReference type="PROSITE" id="PS01031"/>
    </source>
</evidence>
<reference evidence="4" key="1">
    <citation type="submission" date="2025-08" db="UniProtKB">
        <authorList>
            <consortium name="Ensembl"/>
        </authorList>
    </citation>
    <scope>IDENTIFICATION</scope>
</reference>
<dbReference type="GeneTree" id="ENSGT01050000245366"/>
<dbReference type="InterPro" id="IPR001436">
    <property type="entry name" value="Alpha-crystallin/sHSP_animal"/>
</dbReference>
<reference evidence="4" key="2">
    <citation type="submission" date="2025-09" db="UniProtKB">
        <authorList>
            <consortium name="Ensembl"/>
        </authorList>
    </citation>
    <scope>IDENTIFICATION</scope>
</reference>
<dbReference type="SUPFAM" id="SSF49764">
    <property type="entry name" value="HSP20-like chaperones"/>
    <property type="match status" value="1"/>
</dbReference>
<comment type="similarity">
    <text evidence="1 2">Belongs to the small heat shock protein (HSP20) family.</text>
</comment>
<evidence type="ECO:0000256" key="1">
    <source>
        <dbReference type="PROSITE-ProRule" id="PRU00285"/>
    </source>
</evidence>